<dbReference type="Proteomes" id="UP001345963">
    <property type="component" value="Unassembled WGS sequence"/>
</dbReference>
<dbReference type="EMBL" id="JAHUTI010039804">
    <property type="protein sequence ID" value="MED6244704.1"/>
    <property type="molecule type" value="Genomic_DNA"/>
</dbReference>
<feature type="transmembrane region" description="Helical" evidence="2">
    <location>
        <begin position="12"/>
        <end position="40"/>
    </location>
</feature>
<evidence type="ECO:0000256" key="2">
    <source>
        <dbReference type="SAM" id="Phobius"/>
    </source>
</evidence>
<feature type="region of interest" description="Disordered" evidence="1">
    <location>
        <begin position="148"/>
        <end position="174"/>
    </location>
</feature>
<sequence length="206" mass="22777">MHTLACAHPLSFSFFFILPLPCFSSPSSAASLFCCLFLCFPSFPHRDSPNPAFFLVVVVVNPTTSAFHLHPPISPFPLSFPITRSFRNQIHASPSHLFPSFLPSLTKFQRPPLSPFLLTHFIALSLYLCLPVALPLPFHVPPLPPSSLSLAGSVSQRRDSRKERKGGKGRTRVRAQEWGRLGRGVWGLSPLSWGVGGVEIHPNILF</sequence>
<keyword evidence="2" id="KW-1133">Transmembrane helix</keyword>
<accession>A0ABU7B590</accession>
<evidence type="ECO:0000313" key="4">
    <source>
        <dbReference type="Proteomes" id="UP001345963"/>
    </source>
</evidence>
<proteinExistence type="predicted"/>
<keyword evidence="2" id="KW-0812">Transmembrane</keyword>
<reference evidence="3 4" key="1">
    <citation type="submission" date="2021-07" db="EMBL/GenBank/DDBJ databases">
        <authorList>
            <person name="Palmer J.M."/>
        </authorList>
    </citation>
    <scope>NUCLEOTIDE SEQUENCE [LARGE SCALE GENOMIC DNA]</scope>
    <source>
        <strain evidence="3 4">AT_MEX2019</strain>
        <tissue evidence="3">Muscle</tissue>
    </source>
</reference>
<name>A0ABU7B590_9TELE</name>
<feature type="transmembrane region" description="Helical" evidence="2">
    <location>
        <begin position="117"/>
        <end position="138"/>
    </location>
</feature>
<keyword evidence="4" id="KW-1185">Reference proteome</keyword>
<evidence type="ECO:0000256" key="1">
    <source>
        <dbReference type="SAM" id="MobiDB-lite"/>
    </source>
</evidence>
<feature type="compositionally biased region" description="Basic residues" evidence="1">
    <location>
        <begin position="163"/>
        <end position="173"/>
    </location>
</feature>
<keyword evidence="2" id="KW-0472">Membrane</keyword>
<gene>
    <name evidence="3" type="ORF">ATANTOWER_021633</name>
</gene>
<comment type="caution">
    <text evidence="3">The sequence shown here is derived from an EMBL/GenBank/DDBJ whole genome shotgun (WGS) entry which is preliminary data.</text>
</comment>
<evidence type="ECO:0000313" key="3">
    <source>
        <dbReference type="EMBL" id="MED6244704.1"/>
    </source>
</evidence>
<protein>
    <submittedName>
        <fullName evidence="3">Uncharacterized protein</fullName>
    </submittedName>
</protein>
<organism evidence="3 4">
    <name type="scientific">Ataeniobius toweri</name>
    <dbReference type="NCBI Taxonomy" id="208326"/>
    <lineage>
        <taxon>Eukaryota</taxon>
        <taxon>Metazoa</taxon>
        <taxon>Chordata</taxon>
        <taxon>Craniata</taxon>
        <taxon>Vertebrata</taxon>
        <taxon>Euteleostomi</taxon>
        <taxon>Actinopterygii</taxon>
        <taxon>Neopterygii</taxon>
        <taxon>Teleostei</taxon>
        <taxon>Neoteleostei</taxon>
        <taxon>Acanthomorphata</taxon>
        <taxon>Ovalentaria</taxon>
        <taxon>Atherinomorphae</taxon>
        <taxon>Cyprinodontiformes</taxon>
        <taxon>Goodeidae</taxon>
        <taxon>Ataeniobius</taxon>
    </lineage>
</organism>